<accession>A0AA38W0S5</accession>
<dbReference type="Pfam" id="PF08572">
    <property type="entry name" value="PRP3"/>
    <property type="match status" value="1"/>
</dbReference>
<dbReference type="InterPro" id="IPR013881">
    <property type="entry name" value="Pre-mRNA_splic_Prp3_dom"/>
</dbReference>
<keyword evidence="9" id="KW-1185">Reference proteome</keyword>
<keyword evidence="4" id="KW-0539">Nucleus</keyword>
<name>A0AA38W0S5_9PEZI</name>
<feature type="compositionally biased region" description="Polar residues" evidence="5">
    <location>
        <begin position="98"/>
        <end position="110"/>
    </location>
</feature>
<organism evidence="8 9">
    <name type="scientific">Pleurostoma richardsiae</name>
    <dbReference type="NCBI Taxonomy" id="41990"/>
    <lineage>
        <taxon>Eukaryota</taxon>
        <taxon>Fungi</taxon>
        <taxon>Dikarya</taxon>
        <taxon>Ascomycota</taxon>
        <taxon>Pezizomycotina</taxon>
        <taxon>Sordariomycetes</taxon>
        <taxon>Sordariomycetidae</taxon>
        <taxon>Calosphaeriales</taxon>
        <taxon>Pleurostomataceae</taxon>
        <taxon>Pleurostoma</taxon>
    </lineage>
</organism>
<evidence type="ECO:0000256" key="3">
    <source>
        <dbReference type="ARBA" id="ARBA00023187"/>
    </source>
</evidence>
<feature type="domain" description="Pre-mRNA-splicing factor 3" evidence="7">
    <location>
        <begin position="120"/>
        <end position="334"/>
    </location>
</feature>
<comment type="caution">
    <text evidence="8">The sequence shown here is derived from an EMBL/GenBank/DDBJ whole genome shotgun (WGS) entry which is preliminary data.</text>
</comment>
<gene>
    <name evidence="8" type="ORF">NKR23_g621</name>
</gene>
<dbReference type="InterPro" id="IPR010541">
    <property type="entry name" value="Prp3_C"/>
</dbReference>
<protein>
    <submittedName>
        <fullName evidence="8">PRP3-domain-containing protein</fullName>
    </submittedName>
</protein>
<sequence length="500" mass="55434">MDRHGSPGLGPRNDGARISKPGSAADKLAALKARVAAAVGTNQAKPALGGGLPNGSNARPAGGLGVGLHPALADLTPKATGGLNVGLHPALADLSAPSKPSLSGPSFSKQPQKKQDAANNPYLVNDAGPTEGVKPRLPRKLVFTQPGKHIQQANALRRQAKLEELRRKIAQQTRLAGIDEDIDVEKNFVVEAPPDIEWWDEGLVDGKSYDNIEDPARLKINTPDSIVTEYVQHPVPLEPPQEKFTPAPKPMYLTQKETKKLRRQRRLAEAKERQMKIRLGLEPAPKDKVKRGNMMRVLGEEAVKDPTAVEARVNREIAERHEQHVQQNHERMLTKEQKLEKIAANQAKDAEKGLHVLVFKVNSLVNPQHRFKIDMNAKQDALTGVCIMTPSFNLVVVEGGEHSIKHYKKLMLNRIDWTENVAPRKDERSQALKDWLKSESEDGQLKSLATNKCQLIFEGDIKVRAFRHWRTITCETDADARDALSRAKMESFWNLAKSTQ</sequence>
<dbReference type="GO" id="GO:0000398">
    <property type="term" value="P:mRNA splicing, via spliceosome"/>
    <property type="evidence" value="ECO:0007669"/>
    <property type="project" value="InterPro"/>
</dbReference>
<evidence type="ECO:0000313" key="9">
    <source>
        <dbReference type="Proteomes" id="UP001174694"/>
    </source>
</evidence>
<dbReference type="Pfam" id="PF06544">
    <property type="entry name" value="Prp3_C"/>
    <property type="match status" value="1"/>
</dbReference>
<dbReference type="InterPro" id="IPR027104">
    <property type="entry name" value="Prp3"/>
</dbReference>
<dbReference type="EMBL" id="JANBVO010000001">
    <property type="protein sequence ID" value="KAJ9157585.1"/>
    <property type="molecule type" value="Genomic_DNA"/>
</dbReference>
<dbReference type="CDD" id="cd24162">
    <property type="entry name" value="Prp3_C"/>
    <property type="match status" value="1"/>
</dbReference>
<dbReference type="GO" id="GO:0046540">
    <property type="term" value="C:U4/U6 x U5 tri-snRNP complex"/>
    <property type="evidence" value="ECO:0007669"/>
    <property type="project" value="InterPro"/>
</dbReference>
<feature type="region of interest" description="Disordered" evidence="5">
    <location>
        <begin position="43"/>
        <end position="68"/>
    </location>
</feature>
<proteinExistence type="predicted"/>
<evidence type="ECO:0000256" key="5">
    <source>
        <dbReference type="SAM" id="MobiDB-lite"/>
    </source>
</evidence>
<dbReference type="AlphaFoldDB" id="A0AA38W0S5"/>
<evidence type="ECO:0000256" key="4">
    <source>
        <dbReference type="ARBA" id="ARBA00023242"/>
    </source>
</evidence>
<reference evidence="8" key="1">
    <citation type="submission" date="2022-07" db="EMBL/GenBank/DDBJ databases">
        <title>Fungi with potential for degradation of polypropylene.</title>
        <authorList>
            <person name="Gostincar C."/>
        </authorList>
    </citation>
    <scope>NUCLEOTIDE SEQUENCE</scope>
    <source>
        <strain evidence="8">EXF-13308</strain>
    </source>
</reference>
<evidence type="ECO:0000256" key="2">
    <source>
        <dbReference type="ARBA" id="ARBA00022664"/>
    </source>
</evidence>
<feature type="region of interest" description="Disordered" evidence="5">
    <location>
        <begin position="96"/>
        <end position="137"/>
    </location>
</feature>
<dbReference type="Proteomes" id="UP001174694">
    <property type="component" value="Unassembled WGS sequence"/>
</dbReference>
<evidence type="ECO:0000259" key="7">
    <source>
        <dbReference type="Pfam" id="PF08572"/>
    </source>
</evidence>
<feature type="region of interest" description="Disordered" evidence="5">
    <location>
        <begin position="1"/>
        <end position="21"/>
    </location>
</feature>
<dbReference type="PANTHER" id="PTHR14212:SF0">
    <property type="entry name" value="U4_U6 SMALL NUCLEAR RIBONUCLEOPROTEIN PRP3"/>
    <property type="match status" value="1"/>
</dbReference>
<evidence type="ECO:0000256" key="1">
    <source>
        <dbReference type="ARBA" id="ARBA00004123"/>
    </source>
</evidence>
<comment type="subcellular location">
    <subcellularLocation>
        <location evidence="1">Nucleus</location>
    </subcellularLocation>
</comment>
<evidence type="ECO:0000259" key="6">
    <source>
        <dbReference type="Pfam" id="PF06544"/>
    </source>
</evidence>
<keyword evidence="3" id="KW-0508">mRNA splicing</keyword>
<feature type="domain" description="Small nuclear ribonucleoprotein Prp3 C-terminal" evidence="6">
    <location>
        <begin position="358"/>
        <end position="496"/>
    </location>
</feature>
<evidence type="ECO:0000313" key="8">
    <source>
        <dbReference type="EMBL" id="KAJ9157585.1"/>
    </source>
</evidence>
<dbReference type="PANTHER" id="PTHR14212">
    <property type="entry name" value="U4/U6-ASSOCIATED RNA SPLICING FACTOR-RELATED"/>
    <property type="match status" value="1"/>
</dbReference>
<keyword evidence="2" id="KW-0507">mRNA processing</keyword>